<dbReference type="eggNOG" id="KOG3030">
    <property type="taxonomic scope" value="Eukaryota"/>
</dbReference>
<evidence type="ECO:0000256" key="6">
    <source>
        <dbReference type="SAM" id="Phobius"/>
    </source>
</evidence>
<dbReference type="OMA" id="NESPMMR"/>
<dbReference type="GO" id="GO:0046839">
    <property type="term" value="P:phospholipid dephosphorylation"/>
    <property type="evidence" value="ECO:0000318"/>
    <property type="project" value="GO_Central"/>
</dbReference>
<dbReference type="GO" id="GO:0008195">
    <property type="term" value="F:phosphatidate phosphatase activity"/>
    <property type="evidence" value="ECO:0000318"/>
    <property type="project" value="GO_Central"/>
</dbReference>
<feature type="transmembrane region" description="Helical" evidence="6">
    <location>
        <begin position="60"/>
        <end position="84"/>
    </location>
</feature>
<accession>D8RKZ6</accession>
<dbReference type="Pfam" id="PF01569">
    <property type="entry name" value="PAP2"/>
    <property type="match status" value="1"/>
</dbReference>
<dbReference type="SUPFAM" id="SSF48317">
    <property type="entry name" value="Acid phosphatase/Vanadium-dependent haloperoxidase"/>
    <property type="match status" value="1"/>
</dbReference>
<dbReference type="AlphaFoldDB" id="D8RKZ6"/>
<dbReference type="STRING" id="88036.D8RKZ6"/>
<dbReference type="HOGENOM" id="CLU_021458_5_1_1"/>
<keyword evidence="5 6" id="KW-0472">Membrane</keyword>
<gene>
    <name evidence="8" type="ORF">SELMODRAFT_96141</name>
</gene>
<reference evidence="8 9" key="1">
    <citation type="journal article" date="2011" name="Science">
        <title>The Selaginella genome identifies genetic changes associated with the evolution of vascular plants.</title>
        <authorList>
            <person name="Banks J.A."/>
            <person name="Nishiyama T."/>
            <person name="Hasebe M."/>
            <person name="Bowman J.L."/>
            <person name="Gribskov M."/>
            <person name="dePamphilis C."/>
            <person name="Albert V.A."/>
            <person name="Aono N."/>
            <person name="Aoyama T."/>
            <person name="Ambrose B.A."/>
            <person name="Ashton N.W."/>
            <person name="Axtell M.J."/>
            <person name="Barker E."/>
            <person name="Barker M.S."/>
            <person name="Bennetzen J.L."/>
            <person name="Bonawitz N.D."/>
            <person name="Chapple C."/>
            <person name="Cheng C."/>
            <person name="Correa L.G."/>
            <person name="Dacre M."/>
            <person name="DeBarry J."/>
            <person name="Dreyer I."/>
            <person name="Elias M."/>
            <person name="Engstrom E.M."/>
            <person name="Estelle M."/>
            <person name="Feng L."/>
            <person name="Finet C."/>
            <person name="Floyd S.K."/>
            <person name="Frommer W.B."/>
            <person name="Fujita T."/>
            <person name="Gramzow L."/>
            <person name="Gutensohn M."/>
            <person name="Harholt J."/>
            <person name="Hattori M."/>
            <person name="Heyl A."/>
            <person name="Hirai T."/>
            <person name="Hiwatashi Y."/>
            <person name="Ishikawa M."/>
            <person name="Iwata M."/>
            <person name="Karol K.G."/>
            <person name="Koehler B."/>
            <person name="Kolukisaoglu U."/>
            <person name="Kubo M."/>
            <person name="Kurata T."/>
            <person name="Lalonde S."/>
            <person name="Li K."/>
            <person name="Li Y."/>
            <person name="Litt A."/>
            <person name="Lyons E."/>
            <person name="Manning G."/>
            <person name="Maruyama T."/>
            <person name="Michael T.P."/>
            <person name="Mikami K."/>
            <person name="Miyazaki S."/>
            <person name="Morinaga S."/>
            <person name="Murata T."/>
            <person name="Mueller-Roeber B."/>
            <person name="Nelson D.R."/>
            <person name="Obara M."/>
            <person name="Oguri Y."/>
            <person name="Olmstead R.G."/>
            <person name="Onodera N."/>
            <person name="Petersen B.L."/>
            <person name="Pils B."/>
            <person name="Prigge M."/>
            <person name="Rensing S.A."/>
            <person name="Riano-Pachon D.M."/>
            <person name="Roberts A.W."/>
            <person name="Sato Y."/>
            <person name="Scheller H.V."/>
            <person name="Schulz B."/>
            <person name="Schulz C."/>
            <person name="Shakirov E.V."/>
            <person name="Shibagaki N."/>
            <person name="Shinohara N."/>
            <person name="Shippen D.E."/>
            <person name="Soerensen I."/>
            <person name="Sotooka R."/>
            <person name="Sugimoto N."/>
            <person name="Sugita M."/>
            <person name="Sumikawa N."/>
            <person name="Tanurdzic M."/>
            <person name="Theissen G."/>
            <person name="Ulvskov P."/>
            <person name="Wakazuki S."/>
            <person name="Weng J.K."/>
            <person name="Willats W.W."/>
            <person name="Wipf D."/>
            <person name="Wolf P.G."/>
            <person name="Yang L."/>
            <person name="Zimmer A.D."/>
            <person name="Zhu Q."/>
            <person name="Mitros T."/>
            <person name="Hellsten U."/>
            <person name="Loque D."/>
            <person name="Otillar R."/>
            <person name="Salamov A."/>
            <person name="Schmutz J."/>
            <person name="Shapiro H."/>
            <person name="Lindquist E."/>
            <person name="Lucas S."/>
            <person name="Rokhsar D."/>
            <person name="Grigoriev I.V."/>
        </authorList>
    </citation>
    <scope>NUCLEOTIDE SEQUENCE [LARGE SCALE GENOMIC DNA]</scope>
</reference>
<dbReference type="InterPro" id="IPR043216">
    <property type="entry name" value="PAP-like"/>
</dbReference>
<dbReference type="KEGG" id="smo:SELMODRAFT_96141"/>
<feature type="transmembrane region" description="Helical" evidence="6">
    <location>
        <begin position="91"/>
        <end position="109"/>
    </location>
</feature>
<dbReference type="PANTHER" id="PTHR10165:SF203">
    <property type="entry name" value="LIPID PHOSPHATE PHOSPHATASE 3, CHLOROPLASTIC-RELATED"/>
    <property type="match status" value="1"/>
</dbReference>
<dbReference type="GO" id="GO:0016020">
    <property type="term" value="C:membrane"/>
    <property type="evidence" value="ECO:0000318"/>
    <property type="project" value="GO_Central"/>
</dbReference>
<dbReference type="InterPro" id="IPR000326">
    <property type="entry name" value="PAP2/HPO"/>
</dbReference>
<dbReference type="Gene3D" id="1.20.144.10">
    <property type="entry name" value="Phosphatidic acid phosphatase type 2/haloperoxidase"/>
    <property type="match status" value="1"/>
</dbReference>
<evidence type="ECO:0000313" key="9">
    <source>
        <dbReference type="Proteomes" id="UP000001514"/>
    </source>
</evidence>
<evidence type="ECO:0000259" key="7">
    <source>
        <dbReference type="SMART" id="SM00014"/>
    </source>
</evidence>
<evidence type="ECO:0000256" key="2">
    <source>
        <dbReference type="ARBA" id="ARBA00008816"/>
    </source>
</evidence>
<evidence type="ECO:0000256" key="1">
    <source>
        <dbReference type="ARBA" id="ARBA00004141"/>
    </source>
</evidence>
<feature type="domain" description="Phosphatidic acid phosphatase type 2/haloperoxidase" evidence="7">
    <location>
        <begin position="94"/>
        <end position="236"/>
    </location>
</feature>
<dbReference type="PANTHER" id="PTHR10165">
    <property type="entry name" value="LIPID PHOSPHATE PHOSPHATASE"/>
    <property type="match status" value="1"/>
</dbReference>
<dbReference type="Proteomes" id="UP000001514">
    <property type="component" value="Unassembled WGS sequence"/>
</dbReference>
<name>D8RKZ6_SELML</name>
<evidence type="ECO:0000313" key="8">
    <source>
        <dbReference type="EMBL" id="EFJ27538.1"/>
    </source>
</evidence>
<keyword evidence="3 6" id="KW-0812">Transmembrane</keyword>
<feature type="transmembrane region" description="Helical" evidence="6">
    <location>
        <begin position="190"/>
        <end position="210"/>
    </location>
</feature>
<keyword evidence="4 6" id="KW-1133">Transmembrane helix</keyword>
<dbReference type="CDD" id="cd03390">
    <property type="entry name" value="PAP2_containing_1_like"/>
    <property type="match status" value="1"/>
</dbReference>
<keyword evidence="9" id="KW-1185">Reference proteome</keyword>
<dbReference type="Gramene" id="EFJ27538">
    <property type="protein sequence ID" value="EFJ27538"/>
    <property type="gene ID" value="SELMODRAFT_96141"/>
</dbReference>
<dbReference type="InterPro" id="IPR036938">
    <property type="entry name" value="PAP2/HPO_sf"/>
</dbReference>
<sequence length="260" mass="29406">MSDRTLRWRHCLLRHHAHDWAILIALAIFELLLLKVIHPFRRYMNEYMINDLRFPVKSFTVPIAALVVISFAIPLLFILGYYFFKRNTRDLHHAILGLFFTVIITSVITDSLKNLTGRPRPDFFWRCFPDGVPHFKPISGDVACTGSAGEVRQGYKSFPSGHASWSFAGLGYLSWYLAGRIKFAGHRGRIIKFVIAALPLVGATLVAISIMNDYWHHWSDVVAGAVIGTILCSILREFLTAVALSQVWSLERCATGSNSR</sequence>
<comment type="subcellular location">
    <subcellularLocation>
        <location evidence="1">Membrane</location>
        <topology evidence="1">Multi-pass membrane protein</topology>
    </subcellularLocation>
</comment>
<evidence type="ECO:0000256" key="4">
    <source>
        <dbReference type="ARBA" id="ARBA00022989"/>
    </source>
</evidence>
<evidence type="ECO:0000256" key="5">
    <source>
        <dbReference type="ARBA" id="ARBA00023136"/>
    </source>
</evidence>
<feature type="transmembrane region" description="Helical" evidence="6">
    <location>
        <begin position="20"/>
        <end position="40"/>
    </location>
</feature>
<organism evidence="9">
    <name type="scientific">Selaginella moellendorffii</name>
    <name type="common">Spikemoss</name>
    <dbReference type="NCBI Taxonomy" id="88036"/>
    <lineage>
        <taxon>Eukaryota</taxon>
        <taxon>Viridiplantae</taxon>
        <taxon>Streptophyta</taxon>
        <taxon>Embryophyta</taxon>
        <taxon>Tracheophyta</taxon>
        <taxon>Lycopodiopsida</taxon>
        <taxon>Selaginellales</taxon>
        <taxon>Selaginellaceae</taxon>
        <taxon>Selaginella</taxon>
    </lineage>
</organism>
<dbReference type="SMART" id="SM00014">
    <property type="entry name" value="acidPPc"/>
    <property type="match status" value="1"/>
</dbReference>
<protein>
    <recommendedName>
        <fullName evidence="7">Phosphatidic acid phosphatase type 2/haloperoxidase domain-containing protein</fullName>
    </recommendedName>
</protein>
<proteinExistence type="inferred from homology"/>
<evidence type="ECO:0000256" key="3">
    <source>
        <dbReference type="ARBA" id="ARBA00022692"/>
    </source>
</evidence>
<comment type="similarity">
    <text evidence="2">Belongs to the PA-phosphatase related phosphoesterase family.</text>
</comment>
<dbReference type="InParanoid" id="D8RKZ6"/>
<feature type="transmembrane region" description="Helical" evidence="6">
    <location>
        <begin position="162"/>
        <end position="178"/>
    </location>
</feature>
<dbReference type="EMBL" id="GL377582">
    <property type="protein sequence ID" value="EFJ27538.1"/>
    <property type="molecule type" value="Genomic_DNA"/>
</dbReference>
<dbReference type="GO" id="GO:0006644">
    <property type="term" value="P:phospholipid metabolic process"/>
    <property type="evidence" value="ECO:0000318"/>
    <property type="project" value="GO_Central"/>
</dbReference>
<feature type="transmembrane region" description="Helical" evidence="6">
    <location>
        <begin position="222"/>
        <end position="244"/>
    </location>
</feature>